<protein>
    <submittedName>
        <fullName evidence="2">Uncharacterized protein</fullName>
    </submittedName>
</protein>
<dbReference type="OrthoDB" id="2728969at2759"/>
<reference evidence="2 3" key="1">
    <citation type="submission" date="2016-10" db="EMBL/GenBank/DDBJ databases">
        <title>Genome sequence of the basidiomycete white-rot fungus Trametes pubescens.</title>
        <authorList>
            <person name="Makela M.R."/>
            <person name="Granchi Z."/>
            <person name="Peng M."/>
            <person name="De Vries R.P."/>
            <person name="Grigoriev I."/>
            <person name="Riley R."/>
            <person name="Hilden K."/>
        </authorList>
    </citation>
    <scope>NUCLEOTIDE SEQUENCE [LARGE SCALE GENOMIC DNA]</scope>
    <source>
        <strain evidence="2 3">FBCC735</strain>
    </source>
</reference>
<gene>
    <name evidence="2" type="ORF">TRAPUB_3743</name>
</gene>
<comment type="caution">
    <text evidence="2">The sequence shown here is derived from an EMBL/GenBank/DDBJ whole genome shotgun (WGS) entry which is preliminary data.</text>
</comment>
<evidence type="ECO:0000313" key="3">
    <source>
        <dbReference type="Proteomes" id="UP000184267"/>
    </source>
</evidence>
<proteinExistence type="predicted"/>
<evidence type="ECO:0000256" key="1">
    <source>
        <dbReference type="SAM" id="MobiDB-lite"/>
    </source>
</evidence>
<evidence type="ECO:0000313" key="2">
    <source>
        <dbReference type="EMBL" id="OJT05427.1"/>
    </source>
</evidence>
<feature type="region of interest" description="Disordered" evidence="1">
    <location>
        <begin position="1"/>
        <end position="48"/>
    </location>
</feature>
<dbReference type="OMA" id="RDDPCAS"/>
<dbReference type="Proteomes" id="UP000184267">
    <property type="component" value="Unassembled WGS sequence"/>
</dbReference>
<name>A0A1M2VD14_TRAPU</name>
<keyword evidence="3" id="KW-1185">Reference proteome</keyword>
<organism evidence="2 3">
    <name type="scientific">Trametes pubescens</name>
    <name type="common">White-rot fungus</name>
    <dbReference type="NCBI Taxonomy" id="154538"/>
    <lineage>
        <taxon>Eukaryota</taxon>
        <taxon>Fungi</taxon>
        <taxon>Dikarya</taxon>
        <taxon>Basidiomycota</taxon>
        <taxon>Agaricomycotina</taxon>
        <taxon>Agaricomycetes</taxon>
        <taxon>Polyporales</taxon>
        <taxon>Polyporaceae</taxon>
        <taxon>Trametes</taxon>
    </lineage>
</organism>
<sequence>MDGASDPAADYNPGAEGLQLNDPVDPQAEATETEALAPGSALESSAESNIKWSHPEAGLAPPQAVDQILSKVWRHPFTGVIYGFNQVIKAIRMYQSDRLHHLENPLLRPSHEMAITYGEAVTLLLTNALKIVSNAPGYMLPELRCRDSFEQHLECLTRRSEALRRCEEAFEVAIREAQPIFETHKAFLKREAERSRQICTHMAVRAAAIASLPFAPVLSAVLTAVDVLGLAIYNGVEEVLSGSADYIQSLAPDIDALQKSLRRNFAMTQDSHRKLVAIRKKAEWQRDDPCASRLIAIQRKLRVAVDVASKALVGEKGSAVVVPTRSLREVANAIREVMNVLGDPPKGTVLLVDLEDSEWPEVDKAMAEIRALLLAQSS</sequence>
<accession>A0A1M2VD14</accession>
<dbReference type="EMBL" id="MNAD01001462">
    <property type="protein sequence ID" value="OJT05427.1"/>
    <property type="molecule type" value="Genomic_DNA"/>
</dbReference>
<dbReference type="AlphaFoldDB" id="A0A1M2VD14"/>